<comment type="caution">
    <text evidence="12">The sequence shown here is derived from an EMBL/GenBank/DDBJ whole genome shotgun (WGS) entry which is preliminary data.</text>
</comment>
<comment type="subcellular location">
    <subcellularLocation>
        <location evidence="1">Membrane</location>
    </subcellularLocation>
</comment>
<keyword evidence="7 10" id="KW-0472">Membrane</keyword>
<dbReference type="InterPro" id="IPR013083">
    <property type="entry name" value="Znf_RING/FYVE/PHD"/>
</dbReference>
<keyword evidence="3" id="KW-0479">Metal-binding</keyword>
<evidence type="ECO:0000256" key="5">
    <source>
        <dbReference type="ARBA" id="ARBA00022833"/>
    </source>
</evidence>
<dbReference type="Gene3D" id="3.30.40.10">
    <property type="entry name" value="Zinc/RING finger domain, C3HC4 (zinc finger)"/>
    <property type="match status" value="1"/>
</dbReference>
<evidence type="ECO:0000256" key="7">
    <source>
        <dbReference type="ARBA" id="ARBA00023136"/>
    </source>
</evidence>
<name>A0AAD3T631_NEPGR</name>
<dbReference type="Pfam" id="PF13639">
    <property type="entry name" value="zf-RING_2"/>
    <property type="match status" value="1"/>
</dbReference>
<dbReference type="InterPro" id="IPR001841">
    <property type="entry name" value="Znf_RING"/>
</dbReference>
<evidence type="ECO:0000256" key="1">
    <source>
        <dbReference type="ARBA" id="ARBA00004370"/>
    </source>
</evidence>
<keyword evidence="2 10" id="KW-0812">Transmembrane</keyword>
<keyword evidence="5" id="KW-0862">Zinc</keyword>
<comment type="similarity">
    <text evidence="8">Belongs to the RING-type zinc finger family. ATL subfamily.</text>
</comment>
<evidence type="ECO:0000256" key="10">
    <source>
        <dbReference type="SAM" id="Phobius"/>
    </source>
</evidence>
<dbReference type="SUPFAM" id="SSF57850">
    <property type="entry name" value="RING/U-box"/>
    <property type="match status" value="1"/>
</dbReference>
<evidence type="ECO:0000259" key="11">
    <source>
        <dbReference type="PROSITE" id="PS50089"/>
    </source>
</evidence>
<evidence type="ECO:0000256" key="6">
    <source>
        <dbReference type="ARBA" id="ARBA00022989"/>
    </source>
</evidence>
<dbReference type="PANTHER" id="PTHR46539:SF9">
    <property type="entry name" value="RING-H2 FINGER PROTEIN ATL56"/>
    <property type="match status" value="1"/>
</dbReference>
<feature type="domain" description="RING-type" evidence="11">
    <location>
        <begin position="134"/>
        <end position="176"/>
    </location>
</feature>
<dbReference type="SMART" id="SM00184">
    <property type="entry name" value="RING"/>
    <property type="match status" value="1"/>
</dbReference>
<keyword evidence="13" id="KW-1185">Reference proteome</keyword>
<protein>
    <recommendedName>
        <fullName evidence="11">RING-type domain-containing protein</fullName>
    </recommendedName>
</protein>
<evidence type="ECO:0000256" key="8">
    <source>
        <dbReference type="ARBA" id="ARBA00024209"/>
    </source>
</evidence>
<reference evidence="12" key="1">
    <citation type="submission" date="2023-05" db="EMBL/GenBank/DDBJ databases">
        <title>Nepenthes gracilis genome sequencing.</title>
        <authorList>
            <person name="Fukushima K."/>
        </authorList>
    </citation>
    <scope>NUCLEOTIDE SEQUENCE</scope>
    <source>
        <strain evidence="12">SING2019-196</strain>
    </source>
</reference>
<organism evidence="12 13">
    <name type="scientific">Nepenthes gracilis</name>
    <name type="common">Slender pitcher plant</name>
    <dbReference type="NCBI Taxonomy" id="150966"/>
    <lineage>
        <taxon>Eukaryota</taxon>
        <taxon>Viridiplantae</taxon>
        <taxon>Streptophyta</taxon>
        <taxon>Embryophyta</taxon>
        <taxon>Tracheophyta</taxon>
        <taxon>Spermatophyta</taxon>
        <taxon>Magnoliopsida</taxon>
        <taxon>eudicotyledons</taxon>
        <taxon>Gunneridae</taxon>
        <taxon>Pentapetalae</taxon>
        <taxon>Caryophyllales</taxon>
        <taxon>Nepenthaceae</taxon>
        <taxon>Nepenthes</taxon>
    </lineage>
</organism>
<dbReference type="GO" id="GO:0008270">
    <property type="term" value="F:zinc ion binding"/>
    <property type="evidence" value="ECO:0007669"/>
    <property type="project" value="UniProtKB-KW"/>
</dbReference>
<keyword evidence="4 9" id="KW-0863">Zinc-finger</keyword>
<dbReference type="PANTHER" id="PTHR46539">
    <property type="entry name" value="E3 UBIQUITIN-PROTEIN LIGASE ATL42"/>
    <property type="match status" value="1"/>
</dbReference>
<evidence type="ECO:0000256" key="4">
    <source>
        <dbReference type="ARBA" id="ARBA00022771"/>
    </source>
</evidence>
<dbReference type="PROSITE" id="PS50089">
    <property type="entry name" value="ZF_RING_2"/>
    <property type="match status" value="1"/>
</dbReference>
<accession>A0AAD3T631</accession>
<dbReference type="AlphaFoldDB" id="A0AAD3T631"/>
<dbReference type="Proteomes" id="UP001279734">
    <property type="component" value="Unassembled WGS sequence"/>
</dbReference>
<dbReference type="EMBL" id="BSYO01000026">
    <property type="protein sequence ID" value="GMH23276.1"/>
    <property type="molecule type" value="Genomic_DNA"/>
</dbReference>
<evidence type="ECO:0000256" key="3">
    <source>
        <dbReference type="ARBA" id="ARBA00022723"/>
    </source>
</evidence>
<keyword evidence="6 10" id="KW-1133">Transmembrane helix</keyword>
<gene>
    <name evidence="12" type="ORF">Nepgr_025119</name>
</gene>
<evidence type="ECO:0000256" key="2">
    <source>
        <dbReference type="ARBA" id="ARBA00022692"/>
    </source>
</evidence>
<evidence type="ECO:0000313" key="13">
    <source>
        <dbReference type="Proteomes" id="UP001279734"/>
    </source>
</evidence>
<evidence type="ECO:0000256" key="9">
    <source>
        <dbReference type="PROSITE-ProRule" id="PRU00175"/>
    </source>
</evidence>
<feature type="transmembrane region" description="Helical" evidence="10">
    <location>
        <begin position="58"/>
        <end position="87"/>
    </location>
</feature>
<dbReference type="CDD" id="cd16454">
    <property type="entry name" value="RING-H2_PA-TM-RING"/>
    <property type="match status" value="1"/>
</dbReference>
<dbReference type="GO" id="GO:0016020">
    <property type="term" value="C:membrane"/>
    <property type="evidence" value="ECO:0007669"/>
    <property type="project" value="UniProtKB-SubCell"/>
</dbReference>
<evidence type="ECO:0000313" key="12">
    <source>
        <dbReference type="EMBL" id="GMH23276.1"/>
    </source>
</evidence>
<proteinExistence type="inferred from homology"/>
<sequence>MPRNSRRRHRKAGLRFNPYRSSAAAVSTSRLSYALPQTPSQSLAQSPIKSKPKFLSLLRQALIMALVISLFVVFVGIATVIFIHLCIAGGRVRRRHRNQPKSDRTRSGYSPEELKSLPITKLKPETEWISGELCAICLDNLSEGDWCRVLPDCKHLFHSHCVDKWLLKVATCPVCRTAIRSNLAGKRAEIGGDNCAQYGQCSDRIVSI</sequence>